<reference evidence="7 8" key="1">
    <citation type="submission" date="2019-08" db="EMBL/GenBank/DDBJ databases">
        <title>The genome sequence of a newly discovered highly antifungal drug resistant Aspergillus species, Aspergillus tanneri NIH 1004.</title>
        <authorList>
            <person name="Mounaud S."/>
            <person name="Singh I."/>
            <person name="Joardar V."/>
            <person name="Pakala S."/>
            <person name="Pakala S."/>
            <person name="Venepally P."/>
            <person name="Chung J.K."/>
            <person name="Losada L."/>
            <person name="Nierman W.C."/>
        </authorList>
    </citation>
    <scope>NUCLEOTIDE SEQUENCE [LARGE SCALE GENOMIC DNA]</scope>
    <source>
        <strain evidence="7 8">NIH1004</strain>
    </source>
</reference>
<evidence type="ECO:0000256" key="4">
    <source>
        <dbReference type="ARBA" id="ARBA00022801"/>
    </source>
</evidence>
<dbReference type="Pfam" id="PF05577">
    <property type="entry name" value="Peptidase_S28"/>
    <property type="match status" value="1"/>
</dbReference>
<feature type="signal peptide" evidence="6">
    <location>
        <begin position="1"/>
        <end position="19"/>
    </location>
</feature>
<dbReference type="GeneID" id="54332102"/>
<dbReference type="Proteomes" id="UP000324241">
    <property type="component" value="Unassembled WGS sequence"/>
</dbReference>
<dbReference type="SUPFAM" id="SSF53474">
    <property type="entry name" value="alpha/beta-Hydrolases"/>
    <property type="match status" value="1"/>
</dbReference>
<dbReference type="RefSeq" id="XP_033424544.1">
    <property type="nucleotide sequence ID" value="XM_033573992.1"/>
</dbReference>
<comment type="caution">
    <text evidence="7">The sequence shown here is derived from an EMBL/GenBank/DDBJ whole genome shotgun (WGS) entry which is preliminary data.</text>
</comment>
<dbReference type="PANTHER" id="PTHR11010:SF117">
    <property type="entry name" value="SERINE PROTEASE 16"/>
    <property type="match status" value="1"/>
</dbReference>
<evidence type="ECO:0000256" key="5">
    <source>
        <dbReference type="ARBA" id="ARBA00023180"/>
    </source>
</evidence>
<dbReference type="GO" id="GO:0008239">
    <property type="term" value="F:dipeptidyl-peptidase activity"/>
    <property type="evidence" value="ECO:0007669"/>
    <property type="project" value="TreeGrafter"/>
</dbReference>
<keyword evidence="5" id="KW-0325">Glycoprotein</keyword>
<keyword evidence="2" id="KW-0645">Protease</keyword>
<dbReference type="GO" id="GO:0070008">
    <property type="term" value="F:serine-type exopeptidase activity"/>
    <property type="evidence" value="ECO:0007669"/>
    <property type="project" value="InterPro"/>
</dbReference>
<evidence type="ECO:0000256" key="6">
    <source>
        <dbReference type="SAM" id="SignalP"/>
    </source>
</evidence>
<dbReference type="InterPro" id="IPR029058">
    <property type="entry name" value="AB_hydrolase_fold"/>
</dbReference>
<evidence type="ECO:0008006" key="9">
    <source>
        <dbReference type="Google" id="ProtNLM"/>
    </source>
</evidence>
<evidence type="ECO:0000256" key="1">
    <source>
        <dbReference type="ARBA" id="ARBA00011079"/>
    </source>
</evidence>
<dbReference type="OrthoDB" id="1735038at2759"/>
<name>A0A5M9MJP3_9EURO</name>
<evidence type="ECO:0000256" key="2">
    <source>
        <dbReference type="ARBA" id="ARBA00022670"/>
    </source>
</evidence>
<protein>
    <recommendedName>
        <fullName evidence="9">Thymus-specific serine protease</fullName>
    </recommendedName>
</protein>
<dbReference type="AlphaFoldDB" id="A0A5M9MJP3"/>
<dbReference type="VEuPathDB" id="FungiDB:EYZ11_010488"/>
<evidence type="ECO:0000313" key="7">
    <source>
        <dbReference type="EMBL" id="KAA8645183.1"/>
    </source>
</evidence>
<evidence type="ECO:0000313" key="8">
    <source>
        <dbReference type="Proteomes" id="UP000324241"/>
    </source>
</evidence>
<feature type="chain" id="PRO_5024369526" description="Thymus-specific serine protease" evidence="6">
    <location>
        <begin position="20"/>
        <end position="521"/>
    </location>
</feature>
<dbReference type="FunFam" id="3.40.50.1820:FF:000251">
    <property type="entry name" value="Extracelular serine carboxypeptidase, putative"/>
    <property type="match status" value="1"/>
</dbReference>
<comment type="similarity">
    <text evidence="1">Belongs to the peptidase S28 family.</text>
</comment>
<keyword evidence="3 6" id="KW-0732">Signal</keyword>
<accession>A0A5M9MJP3</accession>
<gene>
    <name evidence="7" type="ORF">ATNIH1004_009400</name>
</gene>
<evidence type="ECO:0000256" key="3">
    <source>
        <dbReference type="ARBA" id="ARBA00022729"/>
    </source>
</evidence>
<keyword evidence="4" id="KW-0378">Hydrolase</keyword>
<dbReference type="EMBL" id="QUQM01000006">
    <property type="protein sequence ID" value="KAA8645183.1"/>
    <property type="molecule type" value="Genomic_DNA"/>
</dbReference>
<dbReference type="InterPro" id="IPR008758">
    <property type="entry name" value="Peptidase_S28"/>
</dbReference>
<proteinExistence type="inferred from homology"/>
<sequence length="521" mass="57703">MKCLSLITLTLGLVPLVASYPAYNFSVPVDHFHNESRYEPHTNDFFNLRYWFDASHYKEGGPIFLLAGGEDDASLLLPILSHGIFSKLVKTYNGIGVILEHRYYGTSFPVNEITPESLRFLTTEQAMADYAYFASHITLPGLEQVNLTAQSGTPWIAYGVSYAGGFVSFLRKLYPDIYYGAISSSGTTAAVVDYWKYYEPIRHYGPPNCIKATQDFVDIIDHILINHEDNQTLSQQLKTSIGASPDLPSRTFALQVSGVVGSFQNRNWDPAIGAPIFREYCDNITSSDLLYPETSLAEASIKEIITIAGYNASDDRFVTGMLNQAGYYNHTIFKFDSSSSSTTPSPSSGTTHNKGDLHLSKGYSWFYQLCTEWGNYYTGAGTPSHIRPLVSRLIDVATQASTCPLLGIKSPPDVERINRYGGLHFSYPRVAMIGGLADPWRDVTPLAEGLPLRPSTDDEPVILIDLSADEVWDGIRGAVHHWELNGATTDNYPPGLPPKGIVEAWDEIVRFVGVWLHGEGH</sequence>
<organism evidence="7 8">
    <name type="scientific">Aspergillus tanneri</name>
    <dbReference type="NCBI Taxonomy" id="1220188"/>
    <lineage>
        <taxon>Eukaryota</taxon>
        <taxon>Fungi</taxon>
        <taxon>Dikarya</taxon>
        <taxon>Ascomycota</taxon>
        <taxon>Pezizomycotina</taxon>
        <taxon>Eurotiomycetes</taxon>
        <taxon>Eurotiomycetidae</taxon>
        <taxon>Eurotiales</taxon>
        <taxon>Aspergillaceae</taxon>
        <taxon>Aspergillus</taxon>
        <taxon>Aspergillus subgen. Circumdati</taxon>
    </lineage>
</organism>
<dbReference type="PANTHER" id="PTHR11010">
    <property type="entry name" value="PROTEASE S28 PRO-X CARBOXYPEPTIDASE-RELATED"/>
    <property type="match status" value="1"/>
</dbReference>
<dbReference type="Gene3D" id="3.40.50.1820">
    <property type="entry name" value="alpha/beta hydrolase"/>
    <property type="match status" value="2"/>
</dbReference>
<dbReference type="GO" id="GO:0006508">
    <property type="term" value="P:proteolysis"/>
    <property type="evidence" value="ECO:0007669"/>
    <property type="project" value="UniProtKB-KW"/>
</dbReference>